<dbReference type="AlphaFoldDB" id="A0ABD5AL06"/>
<reference evidence="3 4" key="1">
    <citation type="submission" date="2023-07" db="EMBL/GenBank/DDBJ databases">
        <title>Sorghum-associated microbial communities from plants grown in Nebraska, USA.</title>
        <authorList>
            <person name="Schachtman D."/>
        </authorList>
    </citation>
    <scope>NUCLEOTIDE SEQUENCE [LARGE SCALE GENOMIC DNA]</scope>
    <source>
        <strain evidence="3 4">CC146</strain>
    </source>
</reference>
<evidence type="ECO:0000256" key="2">
    <source>
        <dbReference type="SAM" id="Phobius"/>
    </source>
</evidence>
<evidence type="ECO:0000313" key="4">
    <source>
        <dbReference type="Proteomes" id="UP001240164"/>
    </source>
</evidence>
<organism evidence="3 4">
    <name type="scientific">Acinetobacter calcoaceticus</name>
    <dbReference type="NCBI Taxonomy" id="471"/>
    <lineage>
        <taxon>Bacteria</taxon>
        <taxon>Pseudomonadati</taxon>
        <taxon>Pseudomonadota</taxon>
        <taxon>Gammaproteobacteria</taxon>
        <taxon>Moraxellales</taxon>
        <taxon>Moraxellaceae</taxon>
        <taxon>Acinetobacter</taxon>
        <taxon>Acinetobacter calcoaceticus/baumannii complex</taxon>
    </lineage>
</organism>
<gene>
    <name evidence="3" type="ORF">J2771_001364</name>
</gene>
<evidence type="ECO:0000313" key="3">
    <source>
        <dbReference type="EMBL" id="MDP9803110.1"/>
    </source>
</evidence>
<evidence type="ECO:0000256" key="1">
    <source>
        <dbReference type="SAM" id="MobiDB-lite"/>
    </source>
</evidence>
<keyword evidence="2" id="KW-0812">Transmembrane</keyword>
<feature type="compositionally biased region" description="Polar residues" evidence="1">
    <location>
        <begin position="76"/>
        <end position="96"/>
    </location>
</feature>
<dbReference type="Proteomes" id="UP001240164">
    <property type="component" value="Unassembled WGS sequence"/>
</dbReference>
<keyword evidence="2" id="KW-1133">Transmembrane helix</keyword>
<dbReference type="RefSeq" id="WP_307010731.1">
    <property type="nucleotide sequence ID" value="NZ_JAUSQP010000001.1"/>
</dbReference>
<feature type="region of interest" description="Disordered" evidence="1">
    <location>
        <begin position="64"/>
        <end position="96"/>
    </location>
</feature>
<keyword evidence="2" id="KW-0472">Membrane</keyword>
<protein>
    <submittedName>
        <fullName evidence="3">Uncharacterized protein</fullName>
    </submittedName>
</protein>
<comment type="caution">
    <text evidence="3">The sequence shown here is derived from an EMBL/GenBank/DDBJ whole genome shotgun (WGS) entry which is preliminary data.</text>
</comment>
<sequence>MKKKYFIISGVFLLLIVSIIYYNLYKNTDDQKNVKFRPDTQQDTQVKNNEMMISKSLTNLMNTQTQDKSLKESDFSSKTTTDSGLSNQSGTITLKR</sequence>
<name>A0ABD5AL06_ACICA</name>
<dbReference type="EMBL" id="JAUSQP010000001">
    <property type="protein sequence ID" value="MDP9803110.1"/>
    <property type="molecule type" value="Genomic_DNA"/>
</dbReference>
<accession>A0ABD5AL06</accession>
<proteinExistence type="predicted"/>
<feature type="transmembrane region" description="Helical" evidence="2">
    <location>
        <begin position="6"/>
        <end position="25"/>
    </location>
</feature>